<dbReference type="STRING" id="1184251.TCELL_0625"/>
<evidence type="ECO:0000313" key="2">
    <source>
        <dbReference type="EMBL" id="AFK51049.1"/>
    </source>
</evidence>
<dbReference type="EMBL" id="CP003531">
    <property type="protein sequence ID" value="AFK51049.1"/>
    <property type="molecule type" value="Genomic_DNA"/>
</dbReference>
<dbReference type="RefSeq" id="WP_014737299.1">
    <property type="nucleotide sequence ID" value="NC_017954.1"/>
</dbReference>
<dbReference type="HOGENOM" id="CLU_1168621_0_0_2"/>
<keyword evidence="3" id="KW-1185">Reference proteome</keyword>
<dbReference type="KEGG" id="thg:TCELL_0625"/>
<accession>I3TE61</accession>
<organism evidence="2 3">
    <name type="scientific">Thermogladius calderae (strain DSM 22663 / VKM B-2946 / 1633)</name>
    <dbReference type="NCBI Taxonomy" id="1184251"/>
    <lineage>
        <taxon>Archaea</taxon>
        <taxon>Thermoproteota</taxon>
        <taxon>Thermoprotei</taxon>
        <taxon>Desulfurococcales</taxon>
        <taxon>Desulfurococcaceae</taxon>
        <taxon>Thermogladius</taxon>
    </lineage>
</organism>
<proteinExistence type="predicted"/>
<dbReference type="AlphaFoldDB" id="I3TE61"/>
<evidence type="ECO:0000256" key="1">
    <source>
        <dbReference type="SAM" id="MobiDB-lite"/>
    </source>
</evidence>
<dbReference type="GeneID" id="13012935"/>
<dbReference type="InParanoid" id="I3TE61"/>
<dbReference type="Proteomes" id="UP000005270">
    <property type="component" value="Chromosome"/>
</dbReference>
<evidence type="ECO:0000313" key="3">
    <source>
        <dbReference type="Proteomes" id="UP000005270"/>
    </source>
</evidence>
<gene>
    <name evidence="2" type="ordered locus">TCELL_0625</name>
</gene>
<reference evidence="2 3" key="1">
    <citation type="journal article" date="2012" name="J. Bacteriol.">
        <title>Complete genome sequence of the hyperthermophilic cellulolytic Crenarchaeon 'Thermogladius cellulolyticus' 1633.</title>
        <authorList>
            <person name="Mardanov A.V."/>
            <person name="Kochetkova T.V."/>
            <person name="Beletsky A.V."/>
            <person name="Bonch-Osmolovskaya E.A."/>
            <person name="Ravin N.V."/>
            <person name="Skryabin K.G."/>
        </authorList>
    </citation>
    <scope>NUCLEOTIDE SEQUENCE [LARGE SCALE GENOMIC DNA]</scope>
    <source>
        <strain evidence="3">DSM 22663 / VKM B-2946 / 1633</strain>
    </source>
</reference>
<protein>
    <submittedName>
        <fullName evidence="2">Uncharacterized protein</fullName>
    </submittedName>
</protein>
<name>I3TE61_THEC1</name>
<feature type="compositionally biased region" description="Low complexity" evidence="1">
    <location>
        <begin position="33"/>
        <end position="51"/>
    </location>
</feature>
<feature type="region of interest" description="Disordered" evidence="1">
    <location>
        <begin position="30"/>
        <end position="63"/>
    </location>
</feature>
<sequence length="237" mass="25139">MKRVVAYAVAAVLALAGALLWVALQPRPQGGSAAPTPTTTPATTPPLATLTGSPVSAAPPYSQTTHTPLPGSYTVVVAQPPFGFLAVQPYYTVSFNESEVRAVLDLLKQWNLTGADYAKWANKSPDKLAVLRVGFVIANKGGSTASFYAGGCACNTALQAHPVLVEEGGVVAVPYIDCQVLCRRDLSPGGVFYSREFVFLVERPFKGVFKYWTVSGTEFCSGRTCVKPEGTFEVVVS</sequence>